<dbReference type="PANTHER" id="PTHR24252">
    <property type="entry name" value="ACROSIN-RELATED"/>
    <property type="match status" value="1"/>
</dbReference>
<evidence type="ECO:0000256" key="4">
    <source>
        <dbReference type="ARBA" id="ARBA00022801"/>
    </source>
</evidence>
<keyword evidence="6 10" id="KW-0720">Serine protease</keyword>
<dbReference type="InterPro" id="IPR009003">
    <property type="entry name" value="Peptidase_S1_PA"/>
</dbReference>
<name>A0A8J2S1D9_9CRUS</name>
<dbReference type="OrthoDB" id="6329218at2759"/>
<dbReference type="SMART" id="SM00020">
    <property type="entry name" value="Tryp_SPc"/>
    <property type="match status" value="1"/>
</dbReference>
<evidence type="ECO:0000259" key="11">
    <source>
        <dbReference type="PROSITE" id="PS50240"/>
    </source>
</evidence>
<dbReference type="PROSITE" id="PS00135">
    <property type="entry name" value="TRYPSIN_SER"/>
    <property type="match status" value="1"/>
</dbReference>
<evidence type="ECO:0000313" key="12">
    <source>
        <dbReference type="EMBL" id="CAH0109607.1"/>
    </source>
</evidence>
<evidence type="ECO:0000256" key="2">
    <source>
        <dbReference type="ARBA" id="ARBA00022670"/>
    </source>
</evidence>
<feature type="domain" description="Peptidase S1" evidence="11">
    <location>
        <begin position="96"/>
        <end position="346"/>
    </location>
</feature>
<dbReference type="Proteomes" id="UP000789390">
    <property type="component" value="Unassembled WGS sequence"/>
</dbReference>
<evidence type="ECO:0000256" key="8">
    <source>
        <dbReference type="ARBA" id="ARBA00052079"/>
    </source>
</evidence>
<reference evidence="12" key="1">
    <citation type="submission" date="2021-11" db="EMBL/GenBank/DDBJ databases">
        <authorList>
            <person name="Schell T."/>
        </authorList>
    </citation>
    <scope>NUCLEOTIDE SEQUENCE</scope>
    <source>
        <strain evidence="12">M5</strain>
    </source>
</reference>
<proteinExistence type="predicted"/>
<dbReference type="Pfam" id="PF00089">
    <property type="entry name" value="Trypsin"/>
    <property type="match status" value="1"/>
</dbReference>
<keyword evidence="7" id="KW-1015">Disulfide bond</keyword>
<sequence>MVGGLLFPIGNSDVCCLDFPTELQEDYQHFPTYYPVNNIALLSHECGISKFYRQRRPRNDEYPSTDVPEYKNSLLSSIFNKYFKEDVKRERQKARIISGKQSKPGAWPWQVSLQLLHPKMGFIGHWCGGVLLNGLNGEFWVLTAAHCISNDAFHYPFGALWTAVVGEHDRAIEEGFEHRLMVENKFISMKNSKNIIMILLQKSESLQNATDRVRAICLPADDDIDIFHGVRCIATGWGQSKKGNKLENVLHQTELPVVENSHCKQVYGAMYNIPINNYHLCAGPITDGGSGTCVGDSGGPLQCSLRDGRWYLAGITSFGSGCAKPGFPDVFTRLTYYLPWIRKKLRSPGVGFHEDFIS</sequence>
<dbReference type="GO" id="GO:0006508">
    <property type="term" value="P:proteolysis"/>
    <property type="evidence" value="ECO:0007669"/>
    <property type="project" value="UniProtKB-KW"/>
</dbReference>
<comment type="catalytic activity">
    <reaction evidence="8">
        <text>Selective cleavage of 103-Arg-|-Ser-104 and 124-Ile-|-Ile-125 bonds in Limulus clotting factor B to form activated factor B. Cleavage of -Pro-Arg-|-Xaa- bonds in synthetic substrates.</text>
        <dbReference type="EC" id="3.4.21.84"/>
    </reaction>
</comment>
<evidence type="ECO:0000256" key="3">
    <source>
        <dbReference type="ARBA" id="ARBA00022729"/>
    </source>
</evidence>
<gene>
    <name evidence="12" type="ORF">DGAL_LOCUS13088</name>
</gene>
<keyword evidence="2 10" id="KW-0645">Protease</keyword>
<dbReference type="InterPro" id="IPR018114">
    <property type="entry name" value="TRYPSIN_HIS"/>
</dbReference>
<dbReference type="FunFam" id="2.40.10.10:FF:000120">
    <property type="entry name" value="Putative serine protease"/>
    <property type="match status" value="1"/>
</dbReference>
<keyword evidence="13" id="KW-1185">Reference proteome</keyword>
<dbReference type="PROSITE" id="PS50240">
    <property type="entry name" value="TRYPSIN_DOM"/>
    <property type="match status" value="1"/>
</dbReference>
<keyword evidence="3" id="KW-0732">Signal</keyword>
<evidence type="ECO:0000256" key="9">
    <source>
        <dbReference type="ARBA" id="ARBA00066707"/>
    </source>
</evidence>
<dbReference type="SUPFAM" id="SSF50494">
    <property type="entry name" value="Trypsin-like serine proteases"/>
    <property type="match status" value="1"/>
</dbReference>
<evidence type="ECO:0000256" key="10">
    <source>
        <dbReference type="RuleBase" id="RU363034"/>
    </source>
</evidence>
<dbReference type="EC" id="3.4.21.84" evidence="9"/>
<evidence type="ECO:0000256" key="6">
    <source>
        <dbReference type="ARBA" id="ARBA00022825"/>
    </source>
</evidence>
<keyword evidence="5" id="KW-0353">Hemolymph clotting</keyword>
<dbReference type="InterPro" id="IPR001254">
    <property type="entry name" value="Trypsin_dom"/>
</dbReference>
<dbReference type="CDD" id="cd00190">
    <property type="entry name" value="Tryp_SPc"/>
    <property type="match status" value="1"/>
</dbReference>
<dbReference type="InterPro" id="IPR033116">
    <property type="entry name" value="TRYPSIN_SER"/>
</dbReference>
<comment type="caution">
    <text evidence="12">The sequence shown here is derived from an EMBL/GenBank/DDBJ whole genome shotgun (WGS) entry which is preliminary data.</text>
</comment>
<evidence type="ECO:0000256" key="7">
    <source>
        <dbReference type="ARBA" id="ARBA00023157"/>
    </source>
</evidence>
<keyword evidence="1" id="KW-0768">Sushi</keyword>
<evidence type="ECO:0000256" key="5">
    <source>
        <dbReference type="ARBA" id="ARBA00022820"/>
    </source>
</evidence>
<dbReference type="PROSITE" id="PS00134">
    <property type="entry name" value="TRYPSIN_HIS"/>
    <property type="match status" value="1"/>
</dbReference>
<dbReference type="Gene3D" id="2.40.10.10">
    <property type="entry name" value="Trypsin-like serine proteases"/>
    <property type="match status" value="1"/>
</dbReference>
<dbReference type="GO" id="GO:0042381">
    <property type="term" value="P:hemolymph coagulation"/>
    <property type="evidence" value="ECO:0007669"/>
    <property type="project" value="UniProtKB-KW"/>
</dbReference>
<evidence type="ECO:0000256" key="1">
    <source>
        <dbReference type="ARBA" id="ARBA00022659"/>
    </source>
</evidence>
<evidence type="ECO:0000313" key="13">
    <source>
        <dbReference type="Proteomes" id="UP000789390"/>
    </source>
</evidence>
<dbReference type="InterPro" id="IPR043504">
    <property type="entry name" value="Peptidase_S1_PA_chymotrypsin"/>
</dbReference>
<dbReference type="GO" id="GO:0004252">
    <property type="term" value="F:serine-type endopeptidase activity"/>
    <property type="evidence" value="ECO:0007669"/>
    <property type="project" value="InterPro"/>
</dbReference>
<dbReference type="AlphaFoldDB" id="A0A8J2S1D9"/>
<dbReference type="PANTHER" id="PTHR24252:SF7">
    <property type="entry name" value="HYALIN"/>
    <property type="match status" value="1"/>
</dbReference>
<protein>
    <recommendedName>
        <fullName evidence="9">limulus clotting factor C</fullName>
        <ecNumber evidence="9">3.4.21.84</ecNumber>
    </recommendedName>
</protein>
<dbReference type="EMBL" id="CAKKLH010000293">
    <property type="protein sequence ID" value="CAH0109607.1"/>
    <property type="molecule type" value="Genomic_DNA"/>
</dbReference>
<keyword evidence="4 10" id="KW-0378">Hydrolase</keyword>
<accession>A0A8J2S1D9</accession>
<organism evidence="12 13">
    <name type="scientific">Daphnia galeata</name>
    <dbReference type="NCBI Taxonomy" id="27404"/>
    <lineage>
        <taxon>Eukaryota</taxon>
        <taxon>Metazoa</taxon>
        <taxon>Ecdysozoa</taxon>
        <taxon>Arthropoda</taxon>
        <taxon>Crustacea</taxon>
        <taxon>Branchiopoda</taxon>
        <taxon>Diplostraca</taxon>
        <taxon>Cladocera</taxon>
        <taxon>Anomopoda</taxon>
        <taxon>Daphniidae</taxon>
        <taxon>Daphnia</taxon>
    </lineage>
</organism>